<keyword evidence="4 7" id="KW-1133">Transmembrane helix</keyword>
<keyword evidence="3 7" id="KW-0812">Transmembrane</keyword>
<dbReference type="Gene3D" id="1.20.1730.10">
    <property type="entry name" value="Sodium/glucose cotransporter"/>
    <property type="match status" value="1"/>
</dbReference>
<feature type="transmembrane region" description="Helical" evidence="7">
    <location>
        <begin position="99"/>
        <end position="116"/>
    </location>
</feature>
<feature type="transmembrane region" description="Helical" evidence="7">
    <location>
        <begin position="546"/>
        <end position="566"/>
    </location>
</feature>
<dbReference type="Proteomes" id="UP000464577">
    <property type="component" value="Chromosome"/>
</dbReference>
<reference evidence="8 9" key="1">
    <citation type="submission" date="2019-11" db="EMBL/GenBank/DDBJ databases">
        <title>Spirosoma endbachense sp. nov., isolated from a natural salt meadow.</title>
        <authorList>
            <person name="Rojas J."/>
            <person name="Ambika Manirajan B."/>
            <person name="Ratering S."/>
            <person name="Suarez C."/>
            <person name="Geissler-Plaum R."/>
            <person name="Schnell S."/>
        </authorList>
    </citation>
    <scope>NUCLEOTIDE SEQUENCE [LARGE SCALE GENOMIC DNA]</scope>
    <source>
        <strain evidence="8 9">I-24</strain>
    </source>
</reference>
<dbReference type="InterPro" id="IPR001734">
    <property type="entry name" value="Na/solute_symporter"/>
</dbReference>
<dbReference type="Pfam" id="PF00474">
    <property type="entry name" value="SSF"/>
    <property type="match status" value="1"/>
</dbReference>
<sequence>MTIAYKLFILCPRLYYSMLSQLQTIDIVVLVLMLAIMPMAGIIIALRKKTAEDYFLAGRTIRWWAVAGSVFGTNISSFHLIGMLGIGYSIGFVQAHYEIVFPAILLLCFVFLGSYRRLDVFTLSQYLEVRYNDKARLLYTILLILIILVQLVGSFYVGSITLQWLFGGTGFEMSYATGLLLIGLITCSYTIWGGMESIVVTDTIQTVMMLAAGTAVAYFTLSQPEIGGFTGLLHLDAAQPRALQKMHLYLPSNHPNLPWTGIFTGLLLQHCFNFSTNQFLVQRVLAANSDADARRGVIASGFLKLTIPFFSISAGVAAYYLFRARFGEMDFIRMSAQSDNAFLKLVETVIPHGTGLVGMILAGLTAATFSSVDSMMNAATTLLTVDVYQKYVNPKASDKQIVGFGRLMIVVMVLASIGLALWTYTPDRTNNFMLKVSAQLSYFTPGIMVAFFLGILWRGASARAAVIAMAAAPFYGVLVEFIYNNFLGTNATVAAIFGTNLNFMHRVFLTFVLSLTTLIALSRTLFPNRSSEGFERLRVSINAGQLARAVGLFLALQSIFIGLIILGGISPKSVAVWAALATFGLFFLHKRSTTEELPALNIGQNTARFGHDGDLLWAGLLTGASIWVLYYFA</sequence>
<evidence type="ECO:0000313" key="9">
    <source>
        <dbReference type="Proteomes" id="UP000464577"/>
    </source>
</evidence>
<dbReference type="GO" id="GO:0005412">
    <property type="term" value="F:D-glucose:sodium symporter activity"/>
    <property type="evidence" value="ECO:0007669"/>
    <property type="project" value="TreeGrafter"/>
</dbReference>
<feature type="transmembrane region" description="Helical" evidence="7">
    <location>
        <begin position="615"/>
        <end position="632"/>
    </location>
</feature>
<feature type="transmembrane region" description="Helical" evidence="7">
    <location>
        <begin position="173"/>
        <end position="192"/>
    </location>
</feature>
<feature type="transmembrane region" description="Helical" evidence="7">
    <location>
        <begin position="342"/>
        <end position="369"/>
    </location>
</feature>
<evidence type="ECO:0000256" key="2">
    <source>
        <dbReference type="ARBA" id="ARBA00006434"/>
    </source>
</evidence>
<accession>A0A6P1WAH6</accession>
<organism evidence="8 9">
    <name type="scientific">Spirosoma endbachense</name>
    <dbReference type="NCBI Taxonomy" id="2666025"/>
    <lineage>
        <taxon>Bacteria</taxon>
        <taxon>Pseudomonadati</taxon>
        <taxon>Bacteroidota</taxon>
        <taxon>Cytophagia</taxon>
        <taxon>Cytophagales</taxon>
        <taxon>Cytophagaceae</taxon>
        <taxon>Spirosoma</taxon>
    </lineage>
</organism>
<feature type="transmembrane region" description="Helical" evidence="7">
    <location>
        <begin position="436"/>
        <end position="457"/>
    </location>
</feature>
<dbReference type="PANTHER" id="PTHR11819">
    <property type="entry name" value="SOLUTE CARRIER FAMILY 5"/>
    <property type="match status" value="1"/>
</dbReference>
<feature type="transmembrane region" description="Helical" evidence="7">
    <location>
        <begin position="302"/>
        <end position="322"/>
    </location>
</feature>
<evidence type="ECO:0000256" key="1">
    <source>
        <dbReference type="ARBA" id="ARBA00004141"/>
    </source>
</evidence>
<evidence type="ECO:0000256" key="5">
    <source>
        <dbReference type="ARBA" id="ARBA00023136"/>
    </source>
</evidence>
<feature type="transmembrane region" description="Helical" evidence="7">
    <location>
        <begin position="137"/>
        <end position="161"/>
    </location>
</feature>
<comment type="similarity">
    <text evidence="2 6">Belongs to the sodium:solute symporter (SSF) (TC 2.A.21) family.</text>
</comment>
<dbReference type="AlphaFoldDB" id="A0A6P1WAH6"/>
<dbReference type="EMBL" id="CP045997">
    <property type="protein sequence ID" value="QHW00767.1"/>
    <property type="molecule type" value="Genomic_DNA"/>
</dbReference>
<feature type="transmembrane region" description="Helical" evidence="7">
    <location>
        <begin position="464"/>
        <end position="483"/>
    </location>
</feature>
<evidence type="ECO:0000256" key="7">
    <source>
        <dbReference type="SAM" id="Phobius"/>
    </source>
</evidence>
<dbReference type="KEGG" id="senf:GJR95_39635"/>
<keyword evidence="9" id="KW-1185">Reference proteome</keyword>
<evidence type="ECO:0000256" key="3">
    <source>
        <dbReference type="ARBA" id="ARBA00022692"/>
    </source>
</evidence>
<protein>
    <submittedName>
        <fullName evidence="8">Sodium/solute symporter</fullName>
    </submittedName>
</protein>
<name>A0A6P1WAH6_9BACT</name>
<evidence type="ECO:0000313" key="8">
    <source>
        <dbReference type="EMBL" id="QHW00767.1"/>
    </source>
</evidence>
<dbReference type="NCBIfam" id="TIGR00813">
    <property type="entry name" value="sss"/>
    <property type="match status" value="1"/>
</dbReference>
<dbReference type="InterPro" id="IPR038377">
    <property type="entry name" value="Na/Glc_symporter_sf"/>
</dbReference>
<feature type="transmembrane region" description="Helical" evidence="7">
    <location>
        <begin position="66"/>
        <end position="93"/>
    </location>
</feature>
<comment type="subcellular location">
    <subcellularLocation>
        <location evidence="1">Membrane</location>
        <topology evidence="1">Multi-pass membrane protein</topology>
    </subcellularLocation>
</comment>
<keyword evidence="5 7" id="KW-0472">Membrane</keyword>
<evidence type="ECO:0000256" key="4">
    <source>
        <dbReference type="ARBA" id="ARBA00022989"/>
    </source>
</evidence>
<gene>
    <name evidence="8" type="ORF">GJR95_39635</name>
</gene>
<proteinExistence type="inferred from homology"/>
<feature type="transmembrane region" description="Helical" evidence="7">
    <location>
        <begin position="404"/>
        <end position="424"/>
    </location>
</feature>
<dbReference type="PANTHER" id="PTHR11819:SF195">
    <property type="entry name" value="SODIUM_GLUCOSE COTRANSPORTER 4"/>
    <property type="match status" value="1"/>
</dbReference>
<evidence type="ECO:0000256" key="6">
    <source>
        <dbReference type="RuleBase" id="RU362091"/>
    </source>
</evidence>
<feature type="transmembrane region" description="Helical" evidence="7">
    <location>
        <begin position="27"/>
        <end position="46"/>
    </location>
</feature>
<feature type="transmembrane region" description="Helical" evidence="7">
    <location>
        <begin position="503"/>
        <end position="526"/>
    </location>
</feature>
<dbReference type="PROSITE" id="PS50283">
    <property type="entry name" value="NA_SOLUT_SYMP_3"/>
    <property type="match status" value="1"/>
</dbReference>
<dbReference type="GO" id="GO:0005886">
    <property type="term" value="C:plasma membrane"/>
    <property type="evidence" value="ECO:0007669"/>
    <property type="project" value="TreeGrafter"/>
</dbReference>